<keyword evidence="1" id="KW-1133">Transmembrane helix</keyword>
<keyword evidence="1" id="KW-0472">Membrane</keyword>
<comment type="caution">
    <text evidence="2">The sequence shown here is derived from an EMBL/GenBank/DDBJ whole genome shotgun (WGS) entry which is preliminary data.</text>
</comment>
<gene>
    <name evidence="2" type="ORF">GH815_16015</name>
</gene>
<organism evidence="2 3">
    <name type="scientific">Rhodovulum strictum</name>
    <dbReference type="NCBI Taxonomy" id="58314"/>
    <lineage>
        <taxon>Bacteria</taxon>
        <taxon>Pseudomonadati</taxon>
        <taxon>Pseudomonadota</taxon>
        <taxon>Alphaproteobacteria</taxon>
        <taxon>Rhodobacterales</taxon>
        <taxon>Paracoccaceae</taxon>
        <taxon>Rhodovulum</taxon>
    </lineage>
</organism>
<keyword evidence="3" id="KW-1185">Reference proteome</keyword>
<dbReference type="Proteomes" id="UP000466730">
    <property type="component" value="Unassembled WGS sequence"/>
</dbReference>
<evidence type="ECO:0000313" key="2">
    <source>
        <dbReference type="EMBL" id="MRH22483.1"/>
    </source>
</evidence>
<evidence type="ECO:0000256" key="1">
    <source>
        <dbReference type="SAM" id="Phobius"/>
    </source>
</evidence>
<dbReference type="OrthoDB" id="9795505at2"/>
<name>A0A844BNH8_9RHOB</name>
<evidence type="ECO:0000313" key="3">
    <source>
        <dbReference type="Proteomes" id="UP000466730"/>
    </source>
</evidence>
<accession>A0A844BNH8</accession>
<reference evidence="2 3" key="1">
    <citation type="submission" date="2019-11" db="EMBL/GenBank/DDBJ databases">
        <title>Draft Whole-Genome sequence of the marine photosynthetic bacterium Rhodovulum strictum DSM 11289.</title>
        <authorList>
            <person name="Kyndt J.A."/>
            <person name="Meyer T.E."/>
        </authorList>
    </citation>
    <scope>NUCLEOTIDE SEQUENCE [LARGE SCALE GENOMIC DNA]</scope>
    <source>
        <strain evidence="2 3">DSM 11289</strain>
    </source>
</reference>
<feature type="transmembrane region" description="Helical" evidence="1">
    <location>
        <begin position="73"/>
        <end position="99"/>
    </location>
</feature>
<sequence length="206" mass="23283">MSQTVDALLARIRELQQSLQDELEEKRAEFRYRLVAGRARFEDEVLARHRALRVSLLSFLARPRPLVILTAPVIYALILPLVLLDLFVALFQAVCFPVYGIEKVRRSDHIVIDRHQLAYLNGLQKLNCVYCGYANGVLALAREVAARTEQYWCPIKHARRVADPHGLYGNSTDFGDAEGFRARQAALRADLRRIRGRSGAAGAKKT</sequence>
<dbReference type="AlphaFoldDB" id="A0A844BNH8"/>
<proteinExistence type="predicted"/>
<dbReference type="RefSeq" id="WP_153749762.1">
    <property type="nucleotide sequence ID" value="NZ_BAAADI010000012.1"/>
</dbReference>
<dbReference type="EMBL" id="WJPO01000031">
    <property type="protein sequence ID" value="MRH22483.1"/>
    <property type="molecule type" value="Genomic_DNA"/>
</dbReference>
<protein>
    <submittedName>
        <fullName evidence="2">Uncharacterized protein</fullName>
    </submittedName>
</protein>
<keyword evidence="1" id="KW-0812">Transmembrane</keyword>